<dbReference type="HOGENOM" id="CLU_2414434_0_0_1"/>
<dbReference type="EMBL" id="KI295181">
    <property type="protein sequence ID" value="ESA03230.1"/>
    <property type="molecule type" value="Genomic_DNA"/>
</dbReference>
<dbReference type="AlphaFoldDB" id="U9T511"/>
<gene>
    <name evidence="1" type="ORF">GLOINDRAFT_5757</name>
</gene>
<organism evidence="1">
    <name type="scientific">Rhizophagus irregularis (strain DAOM 181602 / DAOM 197198 / MUCL 43194)</name>
    <name type="common">Arbuscular mycorrhizal fungus</name>
    <name type="synonym">Glomus intraradices</name>
    <dbReference type="NCBI Taxonomy" id="747089"/>
    <lineage>
        <taxon>Eukaryota</taxon>
        <taxon>Fungi</taxon>
        <taxon>Fungi incertae sedis</taxon>
        <taxon>Mucoromycota</taxon>
        <taxon>Glomeromycotina</taxon>
        <taxon>Glomeromycetes</taxon>
        <taxon>Glomerales</taxon>
        <taxon>Glomeraceae</taxon>
        <taxon>Rhizophagus</taxon>
    </lineage>
</organism>
<protein>
    <submittedName>
        <fullName evidence="1">Uncharacterized protein</fullName>
    </submittedName>
</protein>
<proteinExistence type="predicted"/>
<evidence type="ECO:0000313" key="1">
    <source>
        <dbReference type="EMBL" id="ESA03230.1"/>
    </source>
</evidence>
<sequence>MFKKRNTQLNTLIPFWQHIYELIGKFKEVMEVTTKNITLKEWNNIVKDLNEKSAAGLGNLIIQTGLVLMAWKTSVILPISKPTNFKYNIWNT</sequence>
<name>U9T511_RHIID</name>
<reference evidence="1" key="1">
    <citation type="submission" date="2013-07" db="EMBL/GenBank/DDBJ databases">
        <title>The genome of an arbuscular mycorrhizal fungus provides insights into the evolution of the oldest plant symbiosis.</title>
        <authorList>
            <consortium name="DOE Joint Genome Institute"/>
            <person name="Tisserant E."/>
            <person name="Malbreil M."/>
            <person name="Kuo A."/>
            <person name="Kohler A."/>
            <person name="Symeonidi A."/>
            <person name="Balestrini R."/>
            <person name="Charron P."/>
            <person name="Duensing N."/>
            <person name="Frei-dit-Frey N."/>
            <person name="Gianinazzi-Pearson V."/>
            <person name="Gilbert B."/>
            <person name="Handa Y."/>
            <person name="Hijri M."/>
            <person name="Kaul R."/>
            <person name="Kawaguchi M."/>
            <person name="Krajinski F."/>
            <person name="Lammers P."/>
            <person name="Lapierre D."/>
            <person name="Masclaux F.G."/>
            <person name="Murat C."/>
            <person name="Morin E."/>
            <person name="Ndikumana S."/>
            <person name="Pagni M."/>
            <person name="Petitpierre D."/>
            <person name="Requena N."/>
            <person name="Rosikiewicz P."/>
            <person name="Riley R."/>
            <person name="Saito K."/>
            <person name="San Clemente H."/>
            <person name="Shapiro H."/>
            <person name="van Tuinen D."/>
            <person name="Becard G."/>
            <person name="Bonfante P."/>
            <person name="Paszkowski U."/>
            <person name="Shachar-Hill Y."/>
            <person name="Young J.P."/>
            <person name="Sanders I.R."/>
            <person name="Henrissat B."/>
            <person name="Rensing S.A."/>
            <person name="Grigoriev I.V."/>
            <person name="Corradi N."/>
            <person name="Roux C."/>
            <person name="Martin F."/>
        </authorList>
    </citation>
    <scope>NUCLEOTIDE SEQUENCE</scope>
    <source>
        <strain evidence="1">DAOM 197198</strain>
    </source>
</reference>
<accession>U9T511</accession>